<dbReference type="Proteomes" id="UP000188726">
    <property type="component" value="Unassembled WGS sequence"/>
</dbReference>
<evidence type="ECO:0000313" key="3">
    <source>
        <dbReference type="Proteomes" id="UP000188726"/>
    </source>
</evidence>
<feature type="region of interest" description="Disordered" evidence="1">
    <location>
        <begin position="256"/>
        <end position="284"/>
    </location>
</feature>
<protein>
    <recommendedName>
        <fullName evidence="4">Terminase</fullName>
    </recommendedName>
</protein>
<dbReference type="RefSeq" id="WP_077458760.1">
    <property type="nucleotide sequence ID" value="NZ_MUEO01000025.1"/>
</dbReference>
<proteinExistence type="predicted"/>
<feature type="compositionally biased region" description="Polar residues" evidence="1">
    <location>
        <begin position="112"/>
        <end position="122"/>
    </location>
</feature>
<accession>A0AB36K4Q8</accession>
<comment type="caution">
    <text evidence="2">The sequence shown here is derived from an EMBL/GenBank/DDBJ whole genome shotgun (WGS) entry which is preliminary data.</text>
</comment>
<dbReference type="EMBL" id="MUEO01000025">
    <property type="protein sequence ID" value="OOE43426.1"/>
    <property type="molecule type" value="Genomic_DNA"/>
</dbReference>
<sequence length="284" mass="31386">MATQDWKALQAQFEHDHAKYGTGAKEWCEAKGLNYSSARRYIKVRKTAQSESAQCKSAQSAQKPTAQKKTRKNVSKDKSNKSSAPAKTPEKPHLDEPKRDESGRFKPGHSFSAGNVGNTNVPVNAFDEGNQVARKGGIYARYFPEQKQHMFDLSQIATLNDELMLTRARLQSGIEYLGKIHADMENASSLDERIALYESFTRVNTQLDTLTGRIESMTRTLSALGIDGVNKEKIVADTSRLKSATRKLTLEADRMAKEGQADDTPISQILDDLQGDGTGGLMSK</sequence>
<feature type="compositionally biased region" description="Basic and acidic residues" evidence="1">
    <location>
        <begin position="88"/>
        <end position="104"/>
    </location>
</feature>
<organism evidence="2 3">
    <name type="scientific">Salinivibrio kushneri</name>
    <dbReference type="NCBI Taxonomy" id="1908198"/>
    <lineage>
        <taxon>Bacteria</taxon>
        <taxon>Pseudomonadati</taxon>
        <taxon>Pseudomonadota</taxon>
        <taxon>Gammaproteobacteria</taxon>
        <taxon>Vibrionales</taxon>
        <taxon>Vibrionaceae</taxon>
        <taxon>Salinivibrio</taxon>
    </lineage>
</organism>
<feature type="compositionally biased region" description="Polar residues" evidence="1">
    <location>
        <begin position="47"/>
        <end position="65"/>
    </location>
</feature>
<evidence type="ECO:0008006" key="4">
    <source>
        <dbReference type="Google" id="ProtNLM"/>
    </source>
</evidence>
<reference evidence="2 3" key="1">
    <citation type="journal article" date="2017" name="Genome Announc.">
        <title>Draft Genome Sequences of Salinivibrio proteolyticus, Salinivibrio sharmensis, Salinivibrio siamensis, Salinivibrio costicola subsp. alcaliphilus, Salinivibrio costicola subsp. vallismortis, and 29 New Isolates Belonging to the Genus Salinivibrio.</title>
        <authorList>
            <person name="Lopez-Hermoso C."/>
            <person name="de la Haba R.R."/>
            <person name="Sanchez-Porro C."/>
            <person name="Bayliss S.C."/>
            <person name="Feil E.J."/>
            <person name="Ventosa A."/>
        </authorList>
    </citation>
    <scope>NUCLEOTIDE SEQUENCE [LARGE SCALE GENOMIC DNA]</scope>
    <source>
        <strain evidence="2 3">IC202</strain>
    </source>
</reference>
<evidence type="ECO:0000313" key="2">
    <source>
        <dbReference type="EMBL" id="OOE43426.1"/>
    </source>
</evidence>
<gene>
    <name evidence="2" type="ORF">BZG09_10620</name>
</gene>
<feature type="region of interest" description="Disordered" evidence="1">
    <location>
        <begin position="47"/>
        <end position="122"/>
    </location>
</feature>
<name>A0AB36K4Q8_9GAMM</name>
<dbReference type="AlphaFoldDB" id="A0AB36K4Q8"/>
<evidence type="ECO:0000256" key="1">
    <source>
        <dbReference type="SAM" id="MobiDB-lite"/>
    </source>
</evidence>